<comment type="caution">
    <text evidence="3">The sequence shown here is derived from an EMBL/GenBank/DDBJ whole genome shotgun (WGS) entry which is preliminary data.</text>
</comment>
<evidence type="ECO:0000259" key="2">
    <source>
        <dbReference type="PROSITE" id="PS50011"/>
    </source>
</evidence>
<evidence type="ECO:0000256" key="1">
    <source>
        <dbReference type="ARBA" id="ARBA00007125"/>
    </source>
</evidence>
<dbReference type="InterPro" id="IPR000719">
    <property type="entry name" value="Prot_kinase_dom"/>
</dbReference>
<dbReference type="SUPFAM" id="SSF53067">
    <property type="entry name" value="Actin-like ATPase domain"/>
    <property type="match status" value="2"/>
</dbReference>
<dbReference type="RefSeq" id="WP_318797952.1">
    <property type="nucleotide sequence ID" value="NZ_JARUJP010000009.1"/>
</dbReference>
<keyword evidence="4" id="KW-1185">Reference proteome</keyword>
<dbReference type="SMART" id="SM00220">
    <property type="entry name" value="S_TKc"/>
    <property type="match status" value="1"/>
</dbReference>
<organism evidence="3 4">
    <name type="scientific">Clostridium tanneri</name>
    <dbReference type="NCBI Taxonomy" id="3037988"/>
    <lineage>
        <taxon>Bacteria</taxon>
        <taxon>Bacillati</taxon>
        <taxon>Bacillota</taxon>
        <taxon>Clostridia</taxon>
        <taxon>Eubacteriales</taxon>
        <taxon>Clostridiaceae</taxon>
        <taxon>Clostridium</taxon>
    </lineage>
</organism>
<dbReference type="InterPro" id="IPR050273">
    <property type="entry name" value="GppA/Ppx_hydrolase"/>
</dbReference>
<dbReference type="Gene3D" id="3.30.420.40">
    <property type="match status" value="1"/>
</dbReference>
<reference evidence="3 4" key="1">
    <citation type="submission" date="2023-04" db="EMBL/GenBank/DDBJ databases">
        <title>Clostridium tannerae sp. nov., isolated from the fecal material of an alpaca.</title>
        <authorList>
            <person name="Miller S."/>
            <person name="Hendry M."/>
            <person name="King J."/>
            <person name="Sankaranarayanan K."/>
            <person name="Lawson P.A."/>
        </authorList>
    </citation>
    <scope>NUCLEOTIDE SEQUENCE [LARGE SCALE GENOMIC DNA]</scope>
    <source>
        <strain evidence="3 4">A1-XYC3</strain>
    </source>
</reference>
<dbReference type="Pfam" id="PF02541">
    <property type="entry name" value="Ppx-GppA"/>
    <property type="match status" value="1"/>
</dbReference>
<evidence type="ECO:0000313" key="3">
    <source>
        <dbReference type="EMBL" id="MDW8801336.1"/>
    </source>
</evidence>
<dbReference type="Gene3D" id="3.30.420.150">
    <property type="entry name" value="Exopolyphosphatase. Domain 2"/>
    <property type="match status" value="1"/>
</dbReference>
<sequence length="674" mass="77938">MFKNFFGKSSNYYYDENDNRISKDELEEIGSGGEGTVFKTKDDKILKLYFEERLTQELEEKIKLMVSRRISYSGICWPENMVFNHEGKFIGYIMCKAKGYELQKSVFMKPLLQKRFPDWTRVNLTNLAINILKKLDFLHENHVIVGDLNPFNILVNSEEEVYFVDTDSYQIGDYKCSVGTPIFTAPEIQGKNFGSFFRTINHEYFAIATLLFMIYLPGKTPYSFQGGEDVVDNIIKKNFSYPFDESANFLAPKGPWEFIWNELSYELKEAFYNTFKLDTRLSPKEWIKLLEGYKKELVNDNYEKHIFPDSTTKYVEDISVSMNRRNEGFGEIETVINESLRYDPNIAVIELSTKAVKMLIGDLEQIKTRGFNFKSFKREAKLTNTGKGLDAENNMDLEFFKAKVIPVIDHFKSALKAHRVDIVYTVATAAIRSAKNNKNILKLIKEECGLNVKVLTKEEEAKATLDAFMFSGKSYIEDTEQRFILIDQGGGSTEITLFEKGRILETYSLDLGTVVLENRLFVNNNIDTDIRRAFKEVDKQINNKLRYYFQKHAPNAEDATCISVGTVITRATGKATNKRQHGTKITLEYIENKIRETEDEIAIKYNSVGDVYEAIHGSTEKNENTAEDLAIMRMGLFMYKELMKRFNIKELLVSGTGLWYGVYYDKYKEIYECS</sequence>
<gene>
    <name evidence="3" type="ORF">P8V03_09230</name>
</gene>
<dbReference type="PANTHER" id="PTHR30005:SF0">
    <property type="entry name" value="RETROGRADE REGULATION PROTEIN 2"/>
    <property type="match status" value="1"/>
</dbReference>
<accession>A0ABU4JTR7</accession>
<dbReference type="SUPFAM" id="SSF56112">
    <property type="entry name" value="Protein kinase-like (PK-like)"/>
    <property type="match status" value="1"/>
</dbReference>
<dbReference type="InterPro" id="IPR003695">
    <property type="entry name" value="Ppx_GppA_N"/>
</dbReference>
<dbReference type="PANTHER" id="PTHR30005">
    <property type="entry name" value="EXOPOLYPHOSPHATASE"/>
    <property type="match status" value="1"/>
</dbReference>
<dbReference type="EMBL" id="JARUJP010000009">
    <property type="protein sequence ID" value="MDW8801336.1"/>
    <property type="molecule type" value="Genomic_DNA"/>
</dbReference>
<dbReference type="PROSITE" id="PS50011">
    <property type="entry name" value="PROTEIN_KINASE_DOM"/>
    <property type="match status" value="1"/>
</dbReference>
<evidence type="ECO:0000313" key="4">
    <source>
        <dbReference type="Proteomes" id="UP001281656"/>
    </source>
</evidence>
<proteinExistence type="inferred from homology"/>
<dbReference type="Pfam" id="PF00069">
    <property type="entry name" value="Pkinase"/>
    <property type="match status" value="1"/>
</dbReference>
<dbReference type="Gene3D" id="1.10.510.10">
    <property type="entry name" value="Transferase(Phosphotransferase) domain 1"/>
    <property type="match status" value="1"/>
</dbReference>
<dbReference type="InterPro" id="IPR043129">
    <property type="entry name" value="ATPase_NBD"/>
</dbReference>
<name>A0ABU4JTR7_9CLOT</name>
<dbReference type="Proteomes" id="UP001281656">
    <property type="component" value="Unassembled WGS sequence"/>
</dbReference>
<feature type="domain" description="Protein kinase" evidence="2">
    <location>
        <begin position="23"/>
        <end position="298"/>
    </location>
</feature>
<comment type="similarity">
    <text evidence="1">Belongs to the GppA/Ppx family.</text>
</comment>
<dbReference type="InterPro" id="IPR011009">
    <property type="entry name" value="Kinase-like_dom_sf"/>
</dbReference>
<protein>
    <recommendedName>
        <fullName evidence="2">Protein kinase domain-containing protein</fullName>
    </recommendedName>
</protein>